<reference evidence="1 2" key="1">
    <citation type="submission" date="2022-03" db="EMBL/GenBank/DDBJ databases">
        <authorList>
            <person name="Brunel B."/>
        </authorList>
    </citation>
    <scope>NUCLEOTIDE SEQUENCE [LARGE SCALE GENOMIC DNA]</scope>
    <source>
        <strain evidence="1">STM5069sample</strain>
    </source>
</reference>
<protein>
    <recommendedName>
        <fullName evidence="3">DNA-3-methyladenine glycosylase I</fullName>
    </recommendedName>
</protein>
<dbReference type="RefSeq" id="WP_367185950.1">
    <property type="nucleotide sequence ID" value="NZ_CAKXZT010000121.1"/>
</dbReference>
<dbReference type="PANTHER" id="PTHR30037:SF3">
    <property type="entry name" value="BLR0857 PROTEIN"/>
    <property type="match status" value="1"/>
</dbReference>
<name>A0ABN8JTN6_9HYPH</name>
<dbReference type="Proteomes" id="UP001153050">
    <property type="component" value="Unassembled WGS sequence"/>
</dbReference>
<sequence length="106" mass="11927">MRSFEEIQEIAAGRQSGQAALEALLPQALTPEALGRTHDDHWLSAMTKCLFQAGFNWSAIEARWTGVEAAFDGFDPRKISLWSEEDIDRLLSGRRIVRQVNPARTD</sequence>
<evidence type="ECO:0000313" key="2">
    <source>
        <dbReference type="Proteomes" id="UP001153050"/>
    </source>
</evidence>
<dbReference type="InterPro" id="IPR011257">
    <property type="entry name" value="DNA_glycosylase"/>
</dbReference>
<evidence type="ECO:0000313" key="1">
    <source>
        <dbReference type="EMBL" id="CAH2400928.1"/>
    </source>
</evidence>
<dbReference type="InterPro" id="IPR005019">
    <property type="entry name" value="Adenine_glyco"/>
</dbReference>
<dbReference type="Gene3D" id="1.10.340.30">
    <property type="entry name" value="Hypothetical protein, domain 2"/>
    <property type="match status" value="1"/>
</dbReference>
<proteinExistence type="predicted"/>
<dbReference type="EMBL" id="CAKXZT010000121">
    <property type="protein sequence ID" value="CAH2400928.1"/>
    <property type="molecule type" value="Genomic_DNA"/>
</dbReference>
<comment type="caution">
    <text evidence="1">The sequence shown here is derived from an EMBL/GenBank/DDBJ whole genome shotgun (WGS) entry which is preliminary data.</text>
</comment>
<accession>A0ABN8JTN6</accession>
<evidence type="ECO:0008006" key="3">
    <source>
        <dbReference type="Google" id="ProtNLM"/>
    </source>
</evidence>
<dbReference type="SUPFAM" id="SSF48150">
    <property type="entry name" value="DNA-glycosylase"/>
    <property type="match status" value="1"/>
</dbReference>
<dbReference type="PANTHER" id="PTHR30037">
    <property type="entry name" value="DNA-3-METHYLADENINE GLYCOSYLASE 1"/>
    <property type="match status" value="1"/>
</dbReference>
<keyword evidence="2" id="KW-1185">Reference proteome</keyword>
<dbReference type="InterPro" id="IPR052891">
    <property type="entry name" value="DNA-3mA_glycosylase"/>
</dbReference>
<organism evidence="1 2">
    <name type="scientific">Mesorhizobium escarrei</name>
    <dbReference type="NCBI Taxonomy" id="666018"/>
    <lineage>
        <taxon>Bacteria</taxon>
        <taxon>Pseudomonadati</taxon>
        <taxon>Pseudomonadota</taxon>
        <taxon>Alphaproteobacteria</taxon>
        <taxon>Hyphomicrobiales</taxon>
        <taxon>Phyllobacteriaceae</taxon>
        <taxon>Mesorhizobium</taxon>
    </lineage>
</organism>
<gene>
    <name evidence="1" type="ORF">MES5069_270156</name>
</gene>
<dbReference type="Pfam" id="PF03352">
    <property type="entry name" value="Adenine_glyco"/>
    <property type="match status" value="1"/>
</dbReference>